<proteinExistence type="predicted"/>
<dbReference type="EMBL" id="JBHMAK010000020">
    <property type="protein sequence ID" value="MFB9813870.1"/>
    <property type="molecule type" value="Genomic_DNA"/>
</dbReference>
<gene>
    <name evidence="1" type="ORF">ACFFN7_21355</name>
</gene>
<evidence type="ECO:0000313" key="1">
    <source>
        <dbReference type="EMBL" id="MFB9813870.1"/>
    </source>
</evidence>
<reference evidence="1" key="1">
    <citation type="submission" date="2024-09" db="EMBL/GenBank/DDBJ databases">
        <authorList>
            <person name="Sun Q."/>
            <person name="Mori K."/>
        </authorList>
    </citation>
    <scope>NUCLEOTIDE SEQUENCE</scope>
    <source>
        <strain evidence="1">JCM 19018</strain>
    </source>
</reference>
<dbReference type="Proteomes" id="UP001589559">
    <property type="component" value="Unassembled WGS sequence"/>
</dbReference>
<organism evidence="1 2">
    <name type="scientific">Haloarcula sebkhae</name>
    <dbReference type="NCBI Taxonomy" id="932660"/>
    <lineage>
        <taxon>Archaea</taxon>
        <taxon>Methanobacteriati</taxon>
        <taxon>Methanobacteriota</taxon>
        <taxon>Stenosarchaea group</taxon>
        <taxon>Halobacteria</taxon>
        <taxon>Halobacteriales</taxon>
        <taxon>Haloarculaceae</taxon>
        <taxon>Haloarcula</taxon>
    </lineage>
</organism>
<comment type="caution">
    <text evidence="1">The sequence shown here is derived from an EMBL/GenBank/DDBJ whole genome shotgun (WGS) entry which is preliminary data.</text>
</comment>
<evidence type="ECO:0000313" key="2">
    <source>
        <dbReference type="Proteomes" id="UP001589559"/>
    </source>
</evidence>
<protein>
    <submittedName>
        <fullName evidence="1">Collagenase</fullName>
    </submittedName>
</protein>
<sequence>MRQQIIICVVIVAAVGATGTATNTEISALQALDSASEPTPTPVPTPEPTPTPVPTPEPTPTPVPTPEPTPTPVPTPEPTPTPAPTPEPTPTPAPTPEPTPTPADGPVVVEIGNWGETVHNSSEVRFRVVKYRITESIEESDGDVETPSDGNKFVVATIQMATDPGHRVSVGQEQWSFTGLTDEEHSPHEVTTDVRNGFPNKTELHGDHVQGTIVWEVRYPSDAEFNMVPYNNQTGRSGRVVTN</sequence>
<keyword evidence="2" id="KW-1185">Reference proteome</keyword>
<name>A0ACC6VRY1_9EURY</name>
<accession>A0ACC6VRY1</accession>